<dbReference type="GO" id="GO:0051646">
    <property type="term" value="P:mitochondrion localization"/>
    <property type="evidence" value="ECO:0007669"/>
    <property type="project" value="Ensembl"/>
</dbReference>
<dbReference type="GO" id="GO:0035359">
    <property type="term" value="P:negative regulation of peroxisome proliferator activated receptor signaling pathway"/>
    <property type="evidence" value="ECO:0007669"/>
    <property type="project" value="Ensembl"/>
</dbReference>
<dbReference type="PANTHER" id="PTHR14024">
    <property type="entry name" value="PERILIPIN"/>
    <property type="match status" value="1"/>
</dbReference>
<keyword evidence="14" id="KW-1185">Reference proteome</keyword>
<dbReference type="GO" id="GO:0005739">
    <property type="term" value="C:mitochondrion"/>
    <property type="evidence" value="ECO:0007669"/>
    <property type="project" value="UniProtKB-SubCell"/>
</dbReference>
<dbReference type="Ensembl" id="ENSPEMT00000028341.2">
    <property type="protein sequence ID" value="ENSPEMP00000023964.2"/>
    <property type="gene ID" value="ENSPEMG00000020848.2"/>
</dbReference>
<keyword evidence="5" id="KW-0963">Cytoplasm</keyword>
<dbReference type="GO" id="GO:0010897">
    <property type="term" value="P:negative regulation of triglyceride catabolic process"/>
    <property type="evidence" value="ECO:0007669"/>
    <property type="project" value="Ensembl"/>
</dbReference>
<dbReference type="GO" id="GO:0005829">
    <property type="term" value="C:cytosol"/>
    <property type="evidence" value="ECO:0007669"/>
    <property type="project" value="Ensembl"/>
</dbReference>
<evidence type="ECO:0000256" key="5">
    <source>
        <dbReference type="ARBA" id="ARBA00022490"/>
    </source>
</evidence>
<dbReference type="GeneID" id="102929135"/>
<evidence type="ECO:0000256" key="1">
    <source>
        <dbReference type="ARBA" id="ARBA00004173"/>
    </source>
</evidence>
<reference evidence="13" key="3">
    <citation type="submission" date="2025-09" db="UniProtKB">
        <authorList>
            <consortium name="Ensembl"/>
        </authorList>
    </citation>
    <scope>IDENTIFICATION</scope>
</reference>
<comment type="subunit">
    <text evidence="10">Homooligomer. Interacts with PNPLA2; prevents interaction of PNPLA2 with ABHD5. Interacts with ABHD5; targets ABHD5 to lipid droplets and promotes interaction of ABHD5 with PNPLA2. Interacts with LIPE.</text>
</comment>
<comment type="similarity">
    <text evidence="4 11">Belongs to the perilipin family.</text>
</comment>
<dbReference type="SUPFAM" id="SSF109775">
    <property type="entry name" value="Mannose-6-phosphate receptor binding protein 1 (Tip47), C-terminal domain"/>
    <property type="match status" value="1"/>
</dbReference>
<evidence type="ECO:0000256" key="4">
    <source>
        <dbReference type="ARBA" id="ARBA00006311"/>
    </source>
</evidence>
<dbReference type="RefSeq" id="XP_006982301.1">
    <property type="nucleotide sequence ID" value="XM_006982239.3"/>
</dbReference>
<evidence type="ECO:0000313" key="14">
    <source>
        <dbReference type="Proteomes" id="UP000694547"/>
    </source>
</evidence>
<dbReference type="GO" id="GO:0042802">
    <property type="term" value="F:identical protein binding"/>
    <property type="evidence" value="ECO:0007669"/>
    <property type="project" value="Ensembl"/>
</dbReference>
<feature type="region of interest" description="Disordered" evidence="12">
    <location>
        <begin position="1"/>
        <end position="31"/>
    </location>
</feature>
<dbReference type="GO" id="GO:0005811">
    <property type="term" value="C:lipid droplet"/>
    <property type="evidence" value="ECO:0007669"/>
    <property type="project" value="UniProtKB-SubCell"/>
</dbReference>
<dbReference type="GO" id="GO:2000378">
    <property type="term" value="P:negative regulation of reactive oxygen species metabolic process"/>
    <property type="evidence" value="ECO:0007669"/>
    <property type="project" value="Ensembl"/>
</dbReference>
<dbReference type="GO" id="GO:0034389">
    <property type="term" value="P:lipid droplet organization"/>
    <property type="evidence" value="ECO:0007669"/>
    <property type="project" value="Ensembl"/>
</dbReference>
<dbReference type="GO" id="GO:0031999">
    <property type="term" value="P:negative regulation of fatty acid beta-oxidation"/>
    <property type="evidence" value="ECO:0007669"/>
    <property type="project" value="Ensembl"/>
</dbReference>
<dbReference type="RefSeq" id="XP_042123389.1">
    <property type="nucleotide sequence ID" value="XM_042267455.1"/>
</dbReference>
<evidence type="ECO:0000256" key="8">
    <source>
        <dbReference type="ARBA" id="ARBA00023128"/>
    </source>
</evidence>
<dbReference type="GO" id="GO:0032000">
    <property type="term" value="P:positive regulation of fatty acid beta-oxidation"/>
    <property type="evidence" value="ECO:0007669"/>
    <property type="project" value="Ensembl"/>
</dbReference>
<evidence type="ECO:0000256" key="2">
    <source>
        <dbReference type="ARBA" id="ARBA00004496"/>
    </source>
</evidence>
<evidence type="ECO:0000256" key="12">
    <source>
        <dbReference type="SAM" id="MobiDB-lite"/>
    </source>
</evidence>
<keyword evidence="8" id="KW-0496">Mitochondrion</keyword>
<reference evidence="13 14" key="1">
    <citation type="submission" date="2018-10" db="EMBL/GenBank/DDBJ databases">
        <title>Improved assembly of the deer mouse Peromyscus maniculatus genome.</title>
        <authorList>
            <person name="Lassance J.-M."/>
            <person name="Hoekstra H.E."/>
        </authorList>
    </citation>
    <scope>NUCLEOTIDE SEQUENCE [LARGE SCALE GENOMIC DNA]</scope>
</reference>
<proteinExistence type="inferred from homology"/>
<evidence type="ECO:0000256" key="11">
    <source>
        <dbReference type="PIRNR" id="PIRNR036881"/>
    </source>
</evidence>
<evidence type="ECO:0000256" key="7">
    <source>
        <dbReference type="ARBA" id="ARBA00022677"/>
    </source>
</evidence>
<keyword evidence="7" id="KW-0551">Lipid droplet</keyword>
<gene>
    <name evidence="13" type="primary">Plin5</name>
</gene>
<evidence type="ECO:0000256" key="9">
    <source>
        <dbReference type="ARBA" id="ARBA00037149"/>
    </source>
</evidence>
<name>A0A6I9LEG8_PERMB</name>
<dbReference type="AlphaFoldDB" id="A0A6I9LEG8"/>
<dbReference type="Gene3D" id="1.20.120.340">
    <property type="entry name" value="Flagellar protein FliS"/>
    <property type="match status" value="1"/>
</dbReference>
<dbReference type="GO" id="GO:0019915">
    <property type="term" value="P:lipid storage"/>
    <property type="evidence" value="ECO:0007669"/>
    <property type="project" value="Ensembl"/>
</dbReference>
<keyword evidence="6" id="KW-0597">Phosphoprotein</keyword>
<comment type="function">
    <text evidence="9">Lipid droplet-associated protein that maintains the balance between lipogenesis and lipolysis and also regulates fatty acid oxidation in oxidative tissues. Recruits mitochondria to the surface of lipid droplets and is involved in lipid droplet homeostasis by regulating both the storage of fatty acids in the form of triglycerides and the release of fatty acids for mitochondrial fatty acid oxidation. In lipid droplet triacylglycerol hydrolysis, plays a role as a scaffolding protein for three major key lipolytic players: ABHD5, PNPLA2 and LIPE. Reduces the triacylglycerol hydrolase activity of PNPLA2 by recruiting and sequestering PNPLA2 to lipid droplets. Phosphorylation by PKA enables lipolysis probably by promoting release of ABHD5 from the perilipin scaffold and by facilitating interaction of ABHD5 with PNPLA2. Also increases lipolysis through interaction with LIPE and upon PKA-mediated phosphorylation of LIPE.</text>
</comment>
<comment type="subcellular location">
    <subcellularLocation>
        <location evidence="2">Cytoplasm</location>
    </subcellularLocation>
    <subcellularLocation>
        <location evidence="3">Lipid droplet</location>
    </subcellularLocation>
    <subcellularLocation>
        <location evidence="1">Mitochondrion</location>
    </subcellularLocation>
</comment>
<evidence type="ECO:0000256" key="6">
    <source>
        <dbReference type="ARBA" id="ARBA00022553"/>
    </source>
</evidence>
<evidence type="ECO:0000313" key="13">
    <source>
        <dbReference type="Ensembl" id="ENSPEMP00000023964.2"/>
    </source>
</evidence>
<feature type="region of interest" description="Disordered" evidence="12">
    <location>
        <begin position="435"/>
        <end position="454"/>
    </location>
</feature>
<dbReference type="PANTHER" id="PTHR14024:SF9">
    <property type="entry name" value="PERILIPIN-5"/>
    <property type="match status" value="1"/>
</dbReference>
<accession>A0A6I9LEG8</accession>
<dbReference type="GO" id="GO:0010890">
    <property type="term" value="P:positive regulation of triglyceride storage"/>
    <property type="evidence" value="ECO:0007669"/>
    <property type="project" value="Ensembl"/>
</dbReference>
<dbReference type="InterPro" id="IPR004279">
    <property type="entry name" value="Perilipin"/>
</dbReference>
<sequence>MDQRGALASPAPHRSVSNDETAQDPGCDLREPDQQSVVKRVVALPLVRATCTAVSGAYNAAKDKHPLLGSACRLAENCVCSVTTRALDHAQPLLEHLQPQLATVNSLACRGLDKLEEKLPFLQQPSDMVVTSAKDVVATSVTGVVGLAQRGRRWSGELRRSMSQAMDMVLGKSEELVDHFLPMTEDELAALAAEAEGPEVGSVEEQRRQQGYFVRLGSLSARLRHLAYEHSLGKLRQSKHRTQDTLAQLQETLELIHRMQSGVSPTPHPPKVQELWEDWSPWPENGRSHSQVELETLALSRSLTLELQSAVDALAGCVRGLPPGARAKVAEVQRSVDALQAAFADARCLRDVAPAALAEGRGRVARAHACVDELLDLVLRAVPLPWLVGPFAPILVERPEPLADLAACVDEVVGAPDPRWAHMDWPAQQRAWEAEHADPPLPLPAEPQSSPAKHRMMPELDF</sequence>
<dbReference type="GeneTree" id="ENSGT00950000182920"/>
<dbReference type="Proteomes" id="UP000694547">
    <property type="component" value="Chromosome 22"/>
</dbReference>
<dbReference type="Pfam" id="PF03036">
    <property type="entry name" value="Perilipin"/>
    <property type="match status" value="1"/>
</dbReference>
<dbReference type="GO" id="GO:0035473">
    <property type="term" value="F:lipase binding"/>
    <property type="evidence" value="ECO:0007669"/>
    <property type="project" value="Ensembl"/>
</dbReference>
<dbReference type="FunFam" id="1.20.120.340:FF:000004">
    <property type="entry name" value="Perilipin"/>
    <property type="match status" value="1"/>
</dbReference>
<reference evidence="13" key="2">
    <citation type="submission" date="2025-08" db="UniProtKB">
        <authorList>
            <consortium name="Ensembl"/>
        </authorList>
    </citation>
    <scope>IDENTIFICATION</scope>
</reference>
<evidence type="ECO:0000256" key="10">
    <source>
        <dbReference type="ARBA" id="ARBA00038796"/>
    </source>
</evidence>
<dbReference type="OrthoDB" id="376826at2759"/>
<protein>
    <recommendedName>
        <fullName evidence="11">Perilipin</fullName>
    </recommendedName>
</protein>
<dbReference type="Gene3D" id="3.30.720.170">
    <property type="entry name" value="Perilipin, alpha-beta domain"/>
    <property type="match status" value="1"/>
</dbReference>
<dbReference type="GO" id="GO:0010867">
    <property type="term" value="P:positive regulation of triglyceride biosynthetic process"/>
    <property type="evidence" value="ECO:0007669"/>
    <property type="project" value="Ensembl"/>
</dbReference>
<organism evidence="13 14">
    <name type="scientific">Peromyscus maniculatus bairdii</name>
    <name type="common">Prairie deer mouse</name>
    <dbReference type="NCBI Taxonomy" id="230844"/>
    <lineage>
        <taxon>Eukaryota</taxon>
        <taxon>Metazoa</taxon>
        <taxon>Chordata</taxon>
        <taxon>Craniata</taxon>
        <taxon>Vertebrata</taxon>
        <taxon>Euteleostomi</taxon>
        <taxon>Mammalia</taxon>
        <taxon>Eutheria</taxon>
        <taxon>Euarchontoglires</taxon>
        <taxon>Glires</taxon>
        <taxon>Rodentia</taxon>
        <taxon>Myomorpha</taxon>
        <taxon>Muroidea</taxon>
        <taxon>Cricetidae</taxon>
        <taxon>Neotominae</taxon>
        <taxon>Peromyscus</taxon>
    </lineage>
</organism>
<dbReference type="PIRSF" id="PIRSF036881">
    <property type="entry name" value="PAT"/>
    <property type="match status" value="1"/>
</dbReference>
<dbReference type="RefSeq" id="XP_006982303.1">
    <property type="nucleotide sequence ID" value="XM_006982241.3"/>
</dbReference>
<dbReference type="CTD" id="440503"/>
<evidence type="ECO:0000256" key="3">
    <source>
        <dbReference type="ARBA" id="ARBA00004502"/>
    </source>
</evidence>